<dbReference type="STRING" id="1121919.SAMN02745975_02503"/>
<dbReference type="InterPro" id="IPR001387">
    <property type="entry name" value="Cro/C1-type_HTH"/>
</dbReference>
<name>A0A1M6KU23_9FIRM</name>
<dbReference type="GO" id="GO:0003677">
    <property type="term" value="F:DNA binding"/>
    <property type="evidence" value="ECO:0007669"/>
    <property type="project" value="UniProtKB-KW"/>
</dbReference>
<dbReference type="OrthoDB" id="1796720at2"/>
<evidence type="ECO:0000313" key="2">
    <source>
        <dbReference type="EMBL" id="SHJ62455.1"/>
    </source>
</evidence>
<dbReference type="InterPro" id="IPR010982">
    <property type="entry name" value="Lambda_DNA-bd_dom_sf"/>
</dbReference>
<keyword evidence="3" id="KW-1185">Reference proteome</keyword>
<dbReference type="Pfam" id="PF01381">
    <property type="entry name" value="HTH_3"/>
    <property type="match status" value="1"/>
</dbReference>
<dbReference type="PROSITE" id="PS50943">
    <property type="entry name" value="HTH_CROC1"/>
    <property type="match status" value="1"/>
</dbReference>
<keyword evidence="2" id="KW-0238">DNA-binding</keyword>
<gene>
    <name evidence="2" type="ORF">SAMN02745975_02503</name>
</gene>
<dbReference type="RefSeq" id="WP_110941606.1">
    <property type="nucleotide sequence ID" value="NZ_FQZV01000032.1"/>
</dbReference>
<dbReference type="AlphaFoldDB" id="A0A1M6KU23"/>
<reference evidence="3" key="1">
    <citation type="submission" date="2016-11" db="EMBL/GenBank/DDBJ databases">
        <authorList>
            <person name="Varghese N."/>
            <person name="Submissions S."/>
        </authorList>
    </citation>
    <scope>NUCLEOTIDE SEQUENCE [LARGE SCALE GENOMIC DNA]</scope>
    <source>
        <strain evidence="3">DSM 17957</strain>
    </source>
</reference>
<dbReference type="SUPFAM" id="SSF47413">
    <property type="entry name" value="lambda repressor-like DNA-binding domains"/>
    <property type="match status" value="1"/>
</dbReference>
<dbReference type="Proteomes" id="UP000184536">
    <property type="component" value="Unassembled WGS sequence"/>
</dbReference>
<accession>A0A1M6KU23</accession>
<dbReference type="CDD" id="cd00093">
    <property type="entry name" value="HTH_XRE"/>
    <property type="match status" value="1"/>
</dbReference>
<feature type="domain" description="HTH cro/C1-type" evidence="1">
    <location>
        <begin position="14"/>
        <end position="68"/>
    </location>
</feature>
<protein>
    <submittedName>
        <fullName evidence="2">DNA-binding transcriptional regulator, XRE-family HTH domain</fullName>
    </submittedName>
</protein>
<organism evidence="2 3">
    <name type="scientific">Geosporobacter subterraneus DSM 17957</name>
    <dbReference type="NCBI Taxonomy" id="1121919"/>
    <lineage>
        <taxon>Bacteria</taxon>
        <taxon>Bacillati</taxon>
        <taxon>Bacillota</taxon>
        <taxon>Clostridia</taxon>
        <taxon>Peptostreptococcales</taxon>
        <taxon>Thermotaleaceae</taxon>
        <taxon>Geosporobacter</taxon>
    </lineage>
</organism>
<evidence type="ECO:0000259" key="1">
    <source>
        <dbReference type="PROSITE" id="PS50943"/>
    </source>
</evidence>
<sequence length="153" mass="17890">MKKDEIIDCLSKKIKIIRVEMDYSQDYMAEILGISKKTLIQIEKGRIKAGWTVIVALCGLFRESEIIQNLLGEDPLEVLQLISRQNHALPREKTLGGRVWWTDLENKNGFRLQKNLVSGHYRILDGDQRRWLSSFDEAFIRKRMRELTSGKEQ</sequence>
<dbReference type="EMBL" id="FQZV01000032">
    <property type="protein sequence ID" value="SHJ62455.1"/>
    <property type="molecule type" value="Genomic_DNA"/>
</dbReference>
<dbReference type="SMART" id="SM00530">
    <property type="entry name" value="HTH_XRE"/>
    <property type="match status" value="1"/>
</dbReference>
<proteinExistence type="predicted"/>
<evidence type="ECO:0000313" key="3">
    <source>
        <dbReference type="Proteomes" id="UP000184536"/>
    </source>
</evidence>
<dbReference type="Gene3D" id="1.10.260.40">
    <property type="entry name" value="lambda repressor-like DNA-binding domains"/>
    <property type="match status" value="1"/>
</dbReference>